<evidence type="ECO:0000313" key="8">
    <source>
        <dbReference type="EMBL" id="KAE8151788.1"/>
    </source>
</evidence>
<gene>
    <name evidence="8" type="ORF">BDV25DRAFT_128494</name>
</gene>
<dbReference type="GO" id="GO:0006351">
    <property type="term" value="P:DNA-templated transcription"/>
    <property type="evidence" value="ECO:0007669"/>
    <property type="project" value="InterPro"/>
</dbReference>
<name>A0A5N6TZM5_ASPAV</name>
<dbReference type="OrthoDB" id="3548654at2759"/>
<dbReference type="SMART" id="SM00066">
    <property type="entry name" value="GAL4"/>
    <property type="match status" value="1"/>
</dbReference>
<feature type="region of interest" description="Disordered" evidence="6">
    <location>
        <begin position="66"/>
        <end position="107"/>
    </location>
</feature>
<accession>A0A5N6TZM5</accession>
<protein>
    <recommendedName>
        <fullName evidence="7">Zn(2)-C6 fungal-type domain-containing protein</fullName>
    </recommendedName>
</protein>
<dbReference type="InterPro" id="IPR050987">
    <property type="entry name" value="AtrR-like"/>
</dbReference>
<dbReference type="SUPFAM" id="SSF57701">
    <property type="entry name" value="Zn2/Cys6 DNA-binding domain"/>
    <property type="match status" value="1"/>
</dbReference>
<dbReference type="CDD" id="cd12148">
    <property type="entry name" value="fungal_TF_MHR"/>
    <property type="match status" value="1"/>
</dbReference>
<dbReference type="Proteomes" id="UP000325780">
    <property type="component" value="Unassembled WGS sequence"/>
</dbReference>
<keyword evidence="9" id="KW-1185">Reference proteome</keyword>
<feature type="domain" description="Zn(2)-C6 fungal-type" evidence="7">
    <location>
        <begin position="17"/>
        <end position="46"/>
    </location>
</feature>
<dbReference type="InterPro" id="IPR001138">
    <property type="entry name" value="Zn2Cys6_DnaBD"/>
</dbReference>
<evidence type="ECO:0000259" key="7">
    <source>
        <dbReference type="PROSITE" id="PS50048"/>
    </source>
</evidence>
<evidence type="ECO:0000256" key="1">
    <source>
        <dbReference type="ARBA" id="ARBA00022723"/>
    </source>
</evidence>
<keyword evidence="1" id="KW-0479">Metal-binding</keyword>
<keyword evidence="3" id="KW-0238">DNA-binding</keyword>
<dbReference type="PROSITE" id="PS50048">
    <property type="entry name" value="ZN2_CY6_FUNGAL_2"/>
    <property type="match status" value="1"/>
</dbReference>
<sequence length="686" mass="77718">MTYRPRRRQRLDRVTNACEPCKKRKVKCSGRNPCDSCTARHTQCIFKPSEKKVIVSESYLRKLQESHAAVQRAHTSTQGSTGSSTQEPSPSSPARHAPPGPTGQELITNPLVSASSFYLKDRAGRFYEGVCGPSSTWAFSQRVFIQLKQVLPDFPSPDVPFHIDGSAWELTWNRTSFDDINVLDGLPSLNDALYLLNVVKFHSYQMLFLYDEDEFLPHLHELYKKGLEKARNDPLWFIQYLLIMALAKLLHGTSKGSHSPPGSVFFERAMSLMPDFIGLNRKPSTGMQILYLAGLYLVSVDMKDAAYAYISQAARMCIIEGLYREPPSEIFGVKFADQCRNIWWTAYILERQVSAMVGAPTAIQDTEITCSLPCSYDDTERAQIMTMHVRLSRIIGNIVTCGWPQQCKIAERPWLMLLTAVYTAETQRKRSFITTIQSILRDVADILQDIEGISARTAHPSLRTVSTITSHLSLMYHQCIMLATRPLFLYFLTIRLRTDSQRQGGDTLIPPQLTPLLETSLQSAKMSLKILFILHEQSALASFLPFDLDSLFSSAFIVILAVFIDPSLVPDMSNYTSIVSQLLNDLVAKGNMAAHLRKKELDLLQQMIRHLIDREEEDARNPSSGILPYMDEHDSTNHHSELQWVLGDEETSMSHTQILTLAQQLDNINDSTWGNDFELEYSNFWV</sequence>
<feature type="compositionally biased region" description="Low complexity" evidence="6">
    <location>
        <begin position="75"/>
        <end position="95"/>
    </location>
</feature>
<evidence type="ECO:0000313" key="9">
    <source>
        <dbReference type="Proteomes" id="UP000325780"/>
    </source>
</evidence>
<keyword evidence="4" id="KW-0804">Transcription</keyword>
<dbReference type="GO" id="GO:0000981">
    <property type="term" value="F:DNA-binding transcription factor activity, RNA polymerase II-specific"/>
    <property type="evidence" value="ECO:0007669"/>
    <property type="project" value="InterPro"/>
</dbReference>
<dbReference type="Gene3D" id="4.10.240.10">
    <property type="entry name" value="Zn(2)-C6 fungal-type DNA-binding domain"/>
    <property type="match status" value="1"/>
</dbReference>
<dbReference type="AlphaFoldDB" id="A0A5N6TZM5"/>
<dbReference type="PANTHER" id="PTHR46910">
    <property type="entry name" value="TRANSCRIPTION FACTOR PDR1"/>
    <property type="match status" value="1"/>
</dbReference>
<dbReference type="InterPro" id="IPR007219">
    <property type="entry name" value="XnlR_reg_dom"/>
</dbReference>
<keyword evidence="5" id="KW-0539">Nucleus</keyword>
<evidence type="ECO:0000256" key="5">
    <source>
        <dbReference type="ARBA" id="ARBA00023242"/>
    </source>
</evidence>
<dbReference type="InterPro" id="IPR036864">
    <property type="entry name" value="Zn2-C6_fun-type_DNA-bd_sf"/>
</dbReference>
<dbReference type="Pfam" id="PF04082">
    <property type="entry name" value="Fungal_trans"/>
    <property type="match status" value="1"/>
</dbReference>
<evidence type="ECO:0000256" key="4">
    <source>
        <dbReference type="ARBA" id="ARBA00023163"/>
    </source>
</evidence>
<evidence type="ECO:0000256" key="6">
    <source>
        <dbReference type="SAM" id="MobiDB-lite"/>
    </source>
</evidence>
<dbReference type="PANTHER" id="PTHR46910:SF32">
    <property type="entry name" value="TRANSCRIPTION FACTOR DOMAIN-CONTAINING PROTEIN-RELATED"/>
    <property type="match status" value="1"/>
</dbReference>
<evidence type="ECO:0000256" key="2">
    <source>
        <dbReference type="ARBA" id="ARBA00023015"/>
    </source>
</evidence>
<proteinExistence type="predicted"/>
<keyword evidence="2" id="KW-0805">Transcription regulation</keyword>
<dbReference type="GO" id="GO:0008270">
    <property type="term" value="F:zinc ion binding"/>
    <property type="evidence" value="ECO:0007669"/>
    <property type="project" value="InterPro"/>
</dbReference>
<dbReference type="GO" id="GO:0009893">
    <property type="term" value="P:positive regulation of metabolic process"/>
    <property type="evidence" value="ECO:0007669"/>
    <property type="project" value="UniProtKB-ARBA"/>
</dbReference>
<dbReference type="CDD" id="cd00067">
    <property type="entry name" value="GAL4"/>
    <property type="match status" value="1"/>
</dbReference>
<dbReference type="PROSITE" id="PS00463">
    <property type="entry name" value="ZN2_CY6_FUNGAL_1"/>
    <property type="match status" value="1"/>
</dbReference>
<evidence type="ECO:0000256" key="3">
    <source>
        <dbReference type="ARBA" id="ARBA00023125"/>
    </source>
</evidence>
<reference evidence="8 9" key="1">
    <citation type="submission" date="2019-04" db="EMBL/GenBank/DDBJ databases">
        <title>Friends and foes A comparative genomics study of 23 Aspergillus species from section Flavi.</title>
        <authorList>
            <consortium name="DOE Joint Genome Institute"/>
            <person name="Kjaerbolling I."/>
            <person name="Vesth T."/>
            <person name="Frisvad J.C."/>
            <person name="Nybo J.L."/>
            <person name="Theobald S."/>
            <person name="Kildgaard S."/>
            <person name="Isbrandt T."/>
            <person name="Kuo A."/>
            <person name="Sato A."/>
            <person name="Lyhne E.K."/>
            <person name="Kogle M.E."/>
            <person name="Wiebenga A."/>
            <person name="Kun R.S."/>
            <person name="Lubbers R.J."/>
            <person name="Makela M.R."/>
            <person name="Barry K."/>
            <person name="Chovatia M."/>
            <person name="Clum A."/>
            <person name="Daum C."/>
            <person name="Haridas S."/>
            <person name="He G."/>
            <person name="LaButti K."/>
            <person name="Lipzen A."/>
            <person name="Mondo S."/>
            <person name="Riley R."/>
            <person name="Salamov A."/>
            <person name="Simmons B.A."/>
            <person name="Magnuson J.K."/>
            <person name="Henrissat B."/>
            <person name="Mortensen U.H."/>
            <person name="Larsen T.O."/>
            <person name="Devries R.P."/>
            <person name="Grigoriev I.V."/>
            <person name="Machida M."/>
            <person name="Baker S.E."/>
            <person name="Andersen M.R."/>
        </authorList>
    </citation>
    <scope>NUCLEOTIDE SEQUENCE [LARGE SCALE GENOMIC DNA]</scope>
    <source>
        <strain evidence="8 9">IBT 18842</strain>
    </source>
</reference>
<dbReference type="EMBL" id="ML742064">
    <property type="protein sequence ID" value="KAE8151788.1"/>
    <property type="molecule type" value="Genomic_DNA"/>
</dbReference>
<dbReference type="Pfam" id="PF00172">
    <property type="entry name" value="Zn_clus"/>
    <property type="match status" value="1"/>
</dbReference>
<dbReference type="GO" id="GO:0003677">
    <property type="term" value="F:DNA binding"/>
    <property type="evidence" value="ECO:0007669"/>
    <property type="project" value="UniProtKB-KW"/>
</dbReference>
<organism evidence="8 9">
    <name type="scientific">Aspergillus avenaceus</name>
    <dbReference type="NCBI Taxonomy" id="36643"/>
    <lineage>
        <taxon>Eukaryota</taxon>
        <taxon>Fungi</taxon>
        <taxon>Dikarya</taxon>
        <taxon>Ascomycota</taxon>
        <taxon>Pezizomycotina</taxon>
        <taxon>Eurotiomycetes</taxon>
        <taxon>Eurotiomycetidae</taxon>
        <taxon>Eurotiales</taxon>
        <taxon>Aspergillaceae</taxon>
        <taxon>Aspergillus</taxon>
        <taxon>Aspergillus subgen. Circumdati</taxon>
    </lineage>
</organism>
<dbReference type="SMART" id="SM00906">
    <property type="entry name" value="Fungal_trans"/>
    <property type="match status" value="1"/>
</dbReference>